<evidence type="ECO:0000313" key="4">
    <source>
        <dbReference type="EMBL" id="KAL0396935.1"/>
    </source>
</evidence>
<dbReference type="FunFam" id="1.10.8.10:FF:000042">
    <property type="entry name" value="Ubiquitin domain-containing protein DSK2b"/>
    <property type="match status" value="1"/>
</dbReference>
<dbReference type="GO" id="GO:0005634">
    <property type="term" value="C:nucleus"/>
    <property type="evidence" value="ECO:0007669"/>
    <property type="project" value="UniProtKB-ARBA"/>
</dbReference>
<reference evidence="4" key="1">
    <citation type="submission" date="2020-06" db="EMBL/GenBank/DDBJ databases">
        <authorList>
            <person name="Li T."/>
            <person name="Hu X."/>
            <person name="Zhang T."/>
            <person name="Song X."/>
            <person name="Zhang H."/>
            <person name="Dai N."/>
            <person name="Sheng W."/>
            <person name="Hou X."/>
            <person name="Wei L."/>
        </authorList>
    </citation>
    <scope>NUCLEOTIDE SEQUENCE</scope>
    <source>
        <strain evidence="4">KEN8</strain>
        <tissue evidence="4">Leaf</tissue>
    </source>
</reference>
<dbReference type="AlphaFoldDB" id="A0AAW2SW91"/>
<dbReference type="PROSITE" id="PS50030">
    <property type="entry name" value="UBA"/>
    <property type="match status" value="1"/>
</dbReference>
<dbReference type="GO" id="GO:0031593">
    <property type="term" value="F:polyubiquitin modification-dependent protein binding"/>
    <property type="evidence" value="ECO:0007669"/>
    <property type="project" value="TreeGrafter"/>
</dbReference>
<feature type="domain" description="UBA" evidence="2">
    <location>
        <begin position="632"/>
        <end position="676"/>
    </location>
</feature>
<dbReference type="SMART" id="SM00727">
    <property type="entry name" value="STI1"/>
    <property type="match status" value="3"/>
</dbReference>
<dbReference type="PANTHER" id="PTHR10677:SF3">
    <property type="entry name" value="FI07626P-RELATED"/>
    <property type="match status" value="1"/>
</dbReference>
<dbReference type="Pfam" id="PF00627">
    <property type="entry name" value="UBA"/>
    <property type="match status" value="1"/>
</dbReference>
<dbReference type="CDD" id="cd14399">
    <property type="entry name" value="UBA_PLICs"/>
    <property type="match status" value="1"/>
</dbReference>
<dbReference type="GO" id="GO:0006511">
    <property type="term" value="P:ubiquitin-dependent protein catabolic process"/>
    <property type="evidence" value="ECO:0007669"/>
    <property type="project" value="TreeGrafter"/>
</dbReference>
<sequence>MGGGDAGNDGGDSSNEKATVNVRCSYGSQFAVQVKLDSTVEFFKSIVAQTCEIPPQQQRLIYRGRILKDDETLQSYEPNKSLVFIIVLLVEMKLRAKWSLLKILCRRKSDWLVKFNEDINPLSYYLSKDIYVELTAAATFLVNTTSPSIASFQLLDRRFKISEYLDSRHRSHCPLDSTFSLSCPMNSTARTDSGVTSTNSVPVTNIGSNDGGPLGGSLLFPRLGFNGLGSGGGGLFGSPVAEMEQVRQQLTQNPNMMGDILNMPLFQDLMNNPETIRNLIMDNPQMREIMDRNPELRHILNDPGTLLQTMEAARNPELMREMMRNTDRAMSNIESTPEGFNMLRRMYENVQEPFLNATTLAGDSRSDVVSNPFGALLGAQGGGPGRENLANPTTTGPETMANVSAPNTNPLPNPWASSDSKPPLFLTVYRSLIFNMAKIPSLAVLIVSQGRIKVVCVIKLNIAAAGMQTNSSARSNPIGDARPTSPGGFDGLGLQDSGHILGSMPDFSSFNQLLQNPTMSQMMRSLLSNPQYMNQILGLNVQLQNMLDSNPQLRDIMQNPEFVRQMTSPEMMQQLLTFNQTLSSQLGRQQTPRESGQNALGTDNLGLNMLMNMFGGLGTGGGFTAPNRSQVPPEELYASQLSQLREMGFIDSQENIRALIATAGNVHAAVERLLGNSGH</sequence>
<dbReference type="FunFam" id="1.10.260.100:FF:000001">
    <property type="entry name" value="Ubiquilin 1"/>
    <property type="match status" value="1"/>
</dbReference>
<evidence type="ECO:0000259" key="3">
    <source>
        <dbReference type="PROSITE" id="PS50053"/>
    </source>
</evidence>
<dbReference type="Gene3D" id="1.10.260.100">
    <property type="match status" value="1"/>
</dbReference>
<dbReference type="SMART" id="SM00213">
    <property type="entry name" value="UBQ"/>
    <property type="match status" value="1"/>
</dbReference>
<dbReference type="InterPro" id="IPR000626">
    <property type="entry name" value="Ubiquitin-like_dom"/>
</dbReference>
<evidence type="ECO:0000256" key="1">
    <source>
        <dbReference type="SAM" id="MobiDB-lite"/>
    </source>
</evidence>
<feature type="domain" description="Ubiquitin-like" evidence="3">
    <location>
        <begin position="18"/>
        <end position="76"/>
    </location>
</feature>
<accession>A0AAW2SW91</accession>
<dbReference type="SMART" id="SM00165">
    <property type="entry name" value="UBA"/>
    <property type="match status" value="1"/>
</dbReference>
<evidence type="ECO:0000259" key="2">
    <source>
        <dbReference type="PROSITE" id="PS50030"/>
    </source>
</evidence>
<feature type="region of interest" description="Disordered" evidence="1">
    <location>
        <begin position="469"/>
        <end position="489"/>
    </location>
</feature>
<comment type="caution">
    <text evidence="4">The sequence shown here is derived from an EMBL/GenBank/DDBJ whole genome shotgun (WGS) entry which is preliminary data.</text>
</comment>
<dbReference type="Gene3D" id="3.10.20.90">
    <property type="entry name" value="Phosphatidylinositol 3-kinase Catalytic Subunit, Chain A, domain 1"/>
    <property type="match status" value="1"/>
</dbReference>
<dbReference type="PROSITE" id="PS50053">
    <property type="entry name" value="UBIQUITIN_2"/>
    <property type="match status" value="1"/>
</dbReference>
<dbReference type="PANTHER" id="PTHR10677">
    <property type="entry name" value="UBIQUILIN"/>
    <property type="match status" value="1"/>
</dbReference>
<dbReference type="InterPro" id="IPR015940">
    <property type="entry name" value="UBA"/>
</dbReference>
<reference evidence="4" key="2">
    <citation type="journal article" date="2024" name="Plant">
        <title>Genomic evolution and insights into agronomic trait innovations of Sesamum species.</title>
        <authorList>
            <person name="Miao H."/>
            <person name="Wang L."/>
            <person name="Qu L."/>
            <person name="Liu H."/>
            <person name="Sun Y."/>
            <person name="Le M."/>
            <person name="Wang Q."/>
            <person name="Wei S."/>
            <person name="Zheng Y."/>
            <person name="Lin W."/>
            <person name="Duan Y."/>
            <person name="Cao H."/>
            <person name="Xiong S."/>
            <person name="Wang X."/>
            <person name="Wei L."/>
            <person name="Li C."/>
            <person name="Ma Q."/>
            <person name="Ju M."/>
            <person name="Zhao R."/>
            <person name="Li G."/>
            <person name="Mu C."/>
            <person name="Tian Q."/>
            <person name="Mei H."/>
            <person name="Zhang T."/>
            <person name="Gao T."/>
            <person name="Zhang H."/>
        </authorList>
    </citation>
    <scope>NUCLEOTIDE SEQUENCE</scope>
    <source>
        <strain evidence="4">KEN8</strain>
    </source>
</reference>
<protein>
    <submittedName>
        <fullName evidence="4">Ubiquitin domain-containing protein DSK2b</fullName>
    </submittedName>
</protein>
<dbReference type="InterPro" id="IPR006636">
    <property type="entry name" value="STI1_HS-bd"/>
</dbReference>
<dbReference type="InterPro" id="IPR029071">
    <property type="entry name" value="Ubiquitin-like_domsf"/>
</dbReference>
<dbReference type="Pfam" id="PF00240">
    <property type="entry name" value="ubiquitin"/>
    <property type="match status" value="1"/>
</dbReference>
<organism evidence="4">
    <name type="scientific">Sesamum calycinum</name>
    <dbReference type="NCBI Taxonomy" id="2727403"/>
    <lineage>
        <taxon>Eukaryota</taxon>
        <taxon>Viridiplantae</taxon>
        <taxon>Streptophyta</taxon>
        <taxon>Embryophyta</taxon>
        <taxon>Tracheophyta</taxon>
        <taxon>Spermatophyta</taxon>
        <taxon>Magnoliopsida</taxon>
        <taxon>eudicotyledons</taxon>
        <taxon>Gunneridae</taxon>
        <taxon>Pentapetalae</taxon>
        <taxon>asterids</taxon>
        <taxon>lamiids</taxon>
        <taxon>Lamiales</taxon>
        <taxon>Pedaliaceae</taxon>
        <taxon>Sesamum</taxon>
    </lineage>
</organism>
<dbReference type="SUPFAM" id="SSF46934">
    <property type="entry name" value="UBA-like"/>
    <property type="match status" value="1"/>
</dbReference>
<feature type="compositionally biased region" description="Polar residues" evidence="1">
    <location>
        <begin position="390"/>
        <end position="417"/>
    </location>
</feature>
<dbReference type="InterPro" id="IPR009060">
    <property type="entry name" value="UBA-like_sf"/>
</dbReference>
<dbReference type="Gene3D" id="1.10.8.10">
    <property type="entry name" value="DNA helicase RuvA subunit, C-terminal domain"/>
    <property type="match status" value="1"/>
</dbReference>
<proteinExistence type="predicted"/>
<dbReference type="SUPFAM" id="SSF54236">
    <property type="entry name" value="Ubiquitin-like"/>
    <property type="match status" value="1"/>
</dbReference>
<feature type="region of interest" description="Disordered" evidence="1">
    <location>
        <begin position="377"/>
        <end position="417"/>
    </location>
</feature>
<dbReference type="EMBL" id="JACGWM010000001">
    <property type="protein sequence ID" value="KAL0396935.1"/>
    <property type="molecule type" value="Genomic_DNA"/>
</dbReference>
<dbReference type="InterPro" id="IPR015496">
    <property type="entry name" value="Ubiquilin"/>
</dbReference>
<dbReference type="Pfam" id="PF23195">
    <property type="entry name" value="UBQLN1"/>
    <property type="match status" value="2"/>
</dbReference>
<name>A0AAW2SW91_9LAMI</name>
<dbReference type="GO" id="GO:0005829">
    <property type="term" value="C:cytosol"/>
    <property type="evidence" value="ECO:0007669"/>
    <property type="project" value="TreeGrafter"/>
</dbReference>
<gene>
    <name evidence="4" type="ORF">Scaly_0141900</name>
</gene>